<dbReference type="EMBL" id="JAZGLY010000001">
    <property type="protein sequence ID" value="MEE6185647.1"/>
    <property type="molecule type" value="Genomic_DNA"/>
</dbReference>
<keyword evidence="3 5" id="KW-0067">ATP-binding</keyword>
<evidence type="ECO:0000256" key="2">
    <source>
        <dbReference type="ARBA" id="ARBA00022741"/>
    </source>
</evidence>
<evidence type="ECO:0000256" key="1">
    <source>
        <dbReference type="ARBA" id="ARBA00022448"/>
    </source>
</evidence>
<proteinExistence type="predicted"/>
<dbReference type="PROSITE" id="PS00211">
    <property type="entry name" value="ABC_TRANSPORTER_1"/>
    <property type="match status" value="1"/>
</dbReference>
<keyword evidence="6" id="KW-1185">Reference proteome</keyword>
<dbReference type="Pfam" id="PF00005">
    <property type="entry name" value="ABC_tran"/>
    <property type="match status" value="1"/>
</dbReference>
<evidence type="ECO:0000256" key="3">
    <source>
        <dbReference type="ARBA" id="ARBA00022840"/>
    </source>
</evidence>
<sequence length="206" mass="23403">MKIQLNNVGKRYNRDWIFRNFSYTFLPGNSYAIIGPNGSGKSTLLQILSGAASINEGQCTFFINEQPLALEKVYTHIAYCAPYLELVEEFTLMELLQFHQSFKPFLKGVSADEIAARVELAHVKHKKISEYSSGMKQRAKLAQSIFSDTPAVLLDEPCTNLDKAGIDLYHSLIDQYCKNRLILISSNDKTEYSFCSQIIDITQYKH</sequence>
<keyword evidence="1" id="KW-0813">Transport</keyword>
<dbReference type="InterPro" id="IPR003439">
    <property type="entry name" value="ABC_transporter-like_ATP-bd"/>
</dbReference>
<dbReference type="InterPro" id="IPR027417">
    <property type="entry name" value="P-loop_NTPase"/>
</dbReference>
<evidence type="ECO:0000313" key="6">
    <source>
        <dbReference type="Proteomes" id="UP001357452"/>
    </source>
</evidence>
<feature type="domain" description="ABC transporter" evidence="4">
    <location>
        <begin position="3"/>
        <end position="206"/>
    </location>
</feature>
<dbReference type="InterPro" id="IPR051782">
    <property type="entry name" value="ABC_Transporter_VariousFunc"/>
</dbReference>
<keyword evidence="2" id="KW-0547">Nucleotide-binding</keyword>
<name>A0ABU7RCC6_9BACT</name>
<protein>
    <submittedName>
        <fullName evidence="5">ABC transporter ATP-binding protein</fullName>
    </submittedName>
</protein>
<gene>
    <name evidence="5" type="ORF">V2H41_00035</name>
</gene>
<dbReference type="Proteomes" id="UP001357452">
    <property type="component" value="Unassembled WGS sequence"/>
</dbReference>
<dbReference type="GO" id="GO:0005524">
    <property type="term" value="F:ATP binding"/>
    <property type="evidence" value="ECO:0007669"/>
    <property type="project" value="UniProtKB-KW"/>
</dbReference>
<dbReference type="Gene3D" id="3.40.50.300">
    <property type="entry name" value="P-loop containing nucleotide triphosphate hydrolases"/>
    <property type="match status" value="1"/>
</dbReference>
<dbReference type="SUPFAM" id="SSF52540">
    <property type="entry name" value="P-loop containing nucleoside triphosphate hydrolases"/>
    <property type="match status" value="1"/>
</dbReference>
<organism evidence="5 6">
    <name type="scientific">Niabella digestorum</name>
    <dbReference type="NCBI Taxonomy" id="3117701"/>
    <lineage>
        <taxon>Bacteria</taxon>
        <taxon>Pseudomonadati</taxon>
        <taxon>Bacteroidota</taxon>
        <taxon>Chitinophagia</taxon>
        <taxon>Chitinophagales</taxon>
        <taxon>Chitinophagaceae</taxon>
        <taxon>Niabella</taxon>
    </lineage>
</organism>
<comment type="caution">
    <text evidence="5">The sequence shown here is derived from an EMBL/GenBank/DDBJ whole genome shotgun (WGS) entry which is preliminary data.</text>
</comment>
<dbReference type="PANTHER" id="PTHR42939">
    <property type="entry name" value="ABC TRANSPORTER ATP-BINDING PROTEIN ALBC-RELATED"/>
    <property type="match status" value="1"/>
</dbReference>
<dbReference type="PANTHER" id="PTHR42939:SF1">
    <property type="entry name" value="ABC TRANSPORTER ATP-BINDING PROTEIN ALBC-RELATED"/>
    <property type="match status" value="1"/>
</dbReference>
<dbReference type="InterPro" id="IPR017871">
    <property type="entry name" value="ABC_transporter-like_CS"/>
</dbReference>
<evidence type="ECO:0000313" key="5">
    <source>
        <dbReference type="EMBL" id="MEE6185647.1"/>
    </source>
</evidence>
<accession>A0ABU7RCC6</accession>
<dbReference type="RefSeq" id="WP_330973058.1">
    <property type="nucleotide sequence ID" value="NZ_JAZGLY010000001.1"/>
</dbReference>
<evidence type="ECO:0000259" key="4">
    <source>
        <dbReference type="PROSITE" id="PS50893"/>
    </source>
</evidence>
<dbReference type="PROSITE" id="PS50893">
    <property type="entry name" value="ABC_TRANSPORTER_2"/>
    <property type="match status" value="1"/>
</dbReference>
<reference evidence="5 6" key="1">
    <citation type="submission" date="2024-01" db="EMBL/GenBank/DDBJ databases">
        <title>Niabella digestum sp. nov., isolated from waste digestion system.</title>
        <authorList>
            <person name="Zhang L."/>
        </authorList>
    </citation>
    <scope>NUCLEOTIDE SEQUENCE [LARGE SCALE GENOMIC DNA]</scope>
    <source>
        <strain evidence="5 6">A18</strain>
    </source>
</reference>